<comment type="similarity">
    <text evidence="1">Belongs to the UPF0749 family.</text>
</comment>
<feature type="transmembrane region" description="Helical" evidence="2">
    <location>
        <begin position="7"/>
        <end position="24"/>
    </location>
</feature>
<dbReference type="AlphaFoldDB" id="A0A177ZHV6"/>
<proteinExistence type="inferred from homology"/>
<protein>
    <recommendedName>
        <fullName evidence="5">DUF881 domain-containing protein</fullName>
    </recommendedName>
</protein>
<comment type="caution">
    <text evidence="3">The sequence shown here is derived from an EMBL/GenBank/DDBJ whole genome shotgun (WGS) entry which is preliminary data.</text>
</comment>
<evidence type="ECO:0008006" key="5">
    <source>
        <dbReference type="Google" id="ProtNLM"/>
    </source>
</evidence>
<dbReference type="STRING" id="217031.ABB05_22135"/>
<organism evidence="3 4">
    <name type="scientific">Lederbergia galactosidilytica</name>
    <dbReference type="NCBI Taxonomy" id="217031"/>
    <lineage>
        <taxon>Bacteria</taxon>
        <taxon>Bacillati</taxon>
        <taxon>Bacillota</taxon>
        <taxon>Bacilli</taxon>
        <taxon>Bacillales</taxon>
        <taxon>Bacillaceae</taxon>
        <taxon>Lederbergia</taxon>
    </lineage>
</organism>
<dbReference type="OrthoDB" id="2439649at2"/>
<keyword evidence="4" id="KW-1185">Reference proteome</keyword>
<evidence type="ECO:0000256" key="1">
    <source>
        <dbReference type="ARBA" id="ARBA00009108"/>
    </source>
</evidence>
<gene>
    <name evidence="3" type="ORF">ABB05_22135</name>
</gene>
<dbReference type="PATRIC" id="fig|217031.6.peg.4815"/>
<dbReference type="PANTHER" id="PTHR37313:SF2">
    <property type="entry name" value="UPF0749 PROTEIN YLXX"/>
    <property type="match status" value="1"/>
</dbReference>
<sequence length="241" mass="27417">MAGKTKIYFTLITFIIGFMVAVQFNTVQKPSNRDARDAWELRESINNEMELQTKLLHEIRLQDKKVHDYSSELQDNKEDVLKQTILELKKEAGLTKIEGPGIILTVKAIDEGMLLGQPPPQTSPIVLQRLINELNMHGAKSIAIDGERYINTTVIRDINGETKVGDHAINYLPFQIHVLTESMEVAEKLYNHMQISPVLDDFFIDNLQIDVSDPKKSIELPAYVYPITTRDMEPVEEKGDV</sequence>
<accession>A0A177ZHV6</accession>
<dbReference type="PANTHER" id="PTHR37313">
    <property type="entry name" value="UPF0749 PROTEIN RV1825"/>
    <property type="match status" value="1"/>
</dbReference>
<evidence type="ECO:0000256" key="2">
    <source>
        <dbReference type="SAM" id="Phobius"/>
    </source>
</evidence>
<reference evidence="3 4" key="1">
    <citation type="submission" date="2015-05" db="EMBL/GenBank/DDBJ databases">
        <title>Comparison of genome.</title>
        <authorList>
            <person name="Zheng Z."/>
            <person name="Sun M."/>
        </authorList>
    </citation>
    <scope>NUCLEOTIDE SEQUENCE [LARGE SCALE GENOMIC DNA]</scope>
    <source>
        <strain evidence="3 4">G25-74</strain>
    </source>
</reference>
<dbReference type="InterPro" id="IPR010273">
    <property type="entry name" value="DUF881"/>
</dbReference>
<evidence type="ECO:0000313" key="4">
    <source>
        <dbReference type="Proteomes" id="UP000077881"/>
    </source>
</evidence>
<keyword evidence="2" id="KW-1133">Transmembrane helix</keyword>
<dbReference type="Gene3D" id="3.30.70.1880">
    <property type="entry name" value="Protein of unknown function DUF881"/>
    <property type="match status" value="1"/>
</dbReference>
<name>A0A177ZHV6_9BACI</name>
<keyword evidence="2" id="KW-0812">Transmembrane</keyword>
<dbReference type="EMBL" id="LDJR01000062">
    <property type="protein sequence ID" value="OAK67059.1"/>
    <property type="molecule type" value="Genomic_DNA"/>
</dbReference>
<evidence type="ECO:0000313" key="3">
    <source>
        <dbReference type="EMBL" id="OAK67059.1"/>
    </source>
</evidence>
<dbReference type="Pfam" id="PF05949">
    <property type="entry name" value="DUF881"/>
    <property type="match status" value="1"/>
</dbReference>
<dbReference type="Proteomes" id="UP000077881">
    <property type="component" value="Unassembled WGS sequence"/>
</dbReference>
<keyword evidence="2" id="KW-0472">Membrane</keyword>
<dbReference type="RefSeq" id="WP_057985841.1">
    <property type="nucleotide sequence ID" value="NZ_LDJR01000062.1"/>
</dbReference>